<evidence type="ECO:0000313" key="1">
    <source>
        <dbReference type="EMBL" id="KZL88852.1"/>
    </source>
</evidence>
<evidence type="ECO:0000313" key="2">
    <source>
        <dbReference type="Proteomes" id="UP000076603"/>
    </source>
</evidence>
<dbReference type="RefSeq" id="WP_066630336.1">
    <property type="nucleotide sequence ID" value="NZ_FQXL01000030.1"/>
</dbReference>
<dbReference type="Proteomes" id="UP000076603">
    <property type="component" value="Unassembled WGS sequence"/>
</dbReference>
<dbReference type="EMBL" id="LWAE01000013">
    <property type="protein sequence ID" value="KZL88852.1"/>
    <property type="molecule type" value="Genomic_DNA"/>
</dbReference>
<organism evidence="1 2">
    <name type="scientific">Clostridium magnum DSM 2767</name>
    <dbReference type="NCBI Taxonomy" id="1121326"/>
    <lineage>
        <taxon>Bacteria</taxon>
        <taxon>Bacillati</taxon>
        <taxon>Bacillota</taxon>
        <taxon>Clostridia</taxon>
        <taxon>Eubacteriales</taxon>
        <taxon>Clostridiaceae</taxon>
        <taxon>Clostridium</taxon>
    </lineage>
</organism>
<sequence length="95" mass="11013">MIGQMIGQDVINFKEIECEDIIYSKLEHPVAKNLYLYLKESKPGKLNINSLQDQIIKSKNAAFRILMIIATIELQEIGFLKDSIHKNDRIEFIYA</sequence>
<dbReference type="PATRIC" id="fig|1121326.3.peg.5813"/>
<dbReference type="AlphaFoldDB" id="A0A161YFK1"/>
<protein>
    <submittedName>
        <fullName evidence="1">Uncharacterized protein</fullName>
    </submittedName>
</protein>
<keyword evidence="2" id="KW-1185">Reference proteome</keyword>
<name>A0A161YFK1_9CLOT</name>
<accession>A0A161YFK1</accession>
<reference evidence="1 2" key="1">
    <citation type="submission" date="2016-04" db="EMBL/GenBank/DDBJ databases">
        <title>Genome sequence of Clostridium magnum DSM 2767.</title>
        <authorList>
            <person name="Poehlein A."/>
            <person name="Uhlig R."/>
            <person name="Fischer R."/>
            <person name="Bahl H."/>
            <person name="Daniel R."/>
        </authorList>
    </citation>
    <scope>NUCLEOTIDE SEQUENCE [LARGE SCALE GENOMIC DNA]</scope>
    <source>
        <strain evidence="1 2">DSM 2767</strain>
    </source>
</reference>
<gene>
    <name evidence="1" type="ORF">CLMAG_57560</name>
</gene>
<proteinExistence type="predicted"/>
<comment type="caution">
    <text evidence="1">The sequence shown here is derived from an EMBL/GenBank/DDBJ whole genome shotgun (WGS) entry which is preliminary data.</text>
</comment>